<gene>
    <name evidence="2" type="ORF">NCTC11545_00170</name>
</gene>
<organism evidence="2 3">
    <name type="scientific">Capnocytophaga ochracea</name>
    <dbReference type="NCBI Taxonomy" id="1018"/>
    <lineage>
        <taxon>Bacteria</taxon>
        <taxon>Pseudomonadati</taxon>
        <taxon>Bacteroidota</taxon>
        <taxon>Flavobacteriia</taxon>
        <taxon>Flavobacteriales</taxon>
        <taxon>Flavobacteriaceae</taxon>
        <taxon>Capnocytophaga</taxon>
    </lineage>
</organism>
<dbReference type="Proteomes" id="UP000250169">
    <property type="component" value="Unassembled WGS sequence"/>
</dbReference>
<name>A0A2X2UU32_CAPOC</name>
<reference evidence="2 3" key="1">
    <citation type="submission" date="2018-06" db="EMBL/GenBank/DDBJ databases">
        <authorList>
            <consortium name="Pathogen Informatics"/>
            <person name="Doyle S."/>
        </authorList>
    </citation>
    <scope>NUCLEOTIDE SEQUENCE [LARGE SCALE GENOMIC DNA]</scope>
    <source>
        <strain evidence="2 3">NCTC11545</strain>
    </source>
</reference>
<keyword evidence="1" id="KW-1133">Transmembrane helix</keyword>
<sequence>MRLRTSLYLSYIYYRKLFPKGDILTIGLLLGVLCYALYALYLHYESWQYALWSLPLGSFMYHNNRKDLSLLKVHSHYRAIIITEYIIENLPFLVLILLKKDFITAIAISLSFVLIGCLPQKNFTLKYPFSLADPFWHIAFRKYKLILGLPIAIALIIIGAVYQNPNLALFALALVAFIGCIPYFEREFKAHMNVSAYRGKDYLLHQLKAGILNISFLFAPVFITYIICFHWQYTEVLPLYISVPTLGVLTKYAFWNNSLWQTFALLAVSIGVIYIIPVIAIPYFCHLALQTIKRQQYAQHSH</sequence>
<proteinExistence type="predicted"/>
<evidence type="ECO:0000313" key="3">
    <source>
        <dbReference type="Proteomes" id="UP000250169"/>
    </source>
</evidence>
<evidence type="ECO:0000313" key="2">
    <source>
        <dbReference type="EMBL" id="SQA92810.1"/>
    </source>
</evidence>
<feature type="transmembrane region" description="Helical" evidence="1">
    <location>
        <begin position="210"/>
        <end position="233"/>
    </location>
</feature>
<feature type="transmembrane region" description="Helical" evidence="1">
    <location>
        <begin position="168"/>
        <end position="184"/>
    </location>
</feature>
<feature type="transmembrane region" description="Helical" evidence="1">
    <location>
        <begin position="102"/>
        <end position="119"/>
    </location>
</feature>
<feature type="transmembrane region" description="Helical" evidence="1">
    <location>
        <begin position="145"/>
        <end position="162"/>
    </location>
</feature>
<evidence type="ECO:0000256" key="1">
    <source>
        <dbReference type="SAM" id="Phobius"/>
    </source>
</evidence>
<dbReference type="RefSeq" id="WP_111971922.1">
    <property type="nucleotide sequence ID" value="NZ_UAVS01000001.1"/>
</dbReference>
<accession>A0A2X2UU32</accession>
<dbReference type="AlphaFoldDB" id="A0A2X2UU32"/>
<feature type="transmembrane region" description="Helical" evidence="1">
    <location>
        <begin position="21"/>
        <end position="41"/>
    </location>
</feature>
<keyword evidence="1" id="KW-0812">Transmembrane</keyword>
<keyword evidence="1" id="KW-0472">Membrane</keyword>
<feature type="transmembrane region" description="Helical" evidence="1">
    <location>
        <begin position="263"/>
        <end position="285"/>
    </location>
</feature>
<protein>
    <submittedName>
        <fullName evidence="2">Uncharacterized protein</fullName>
    </submittedName>
</protein>
<dbReference type="EMBL" id="UAVS01000001">
    <property type="protein sequence ID" value="SQA92810.1"/>
    <property type="molecule type" value="Genomic_DNA"/>
</dbReference>